<dbReference type="AlphaFoldDB" id="A0A5C1E983"/>
<evidence type="ECO:0000256" key="7">
    <source>
        <dbReference type="ARBA" id="ARBA00047715"/>
    </source>
</evidence>
<reference evidence="11 12" key="1">
    <citation type="submission" date="2017-07" db="EMBL/GenBank/DDBJ databases">
        <title>Complete genome sequence of Oryzomicrobium terrae TPP412.</title>
        <authorList>
            <person name="Chiu L.-W."/>
            <person name="Lo K.-J."/>
            <person name="Tsai Y.-M."/>
            <person name="Lin S.-S."/>
            <person name="Kuo C.-H."/>
            <person name="Liu C.-T."/>
        </authorList>
    </citation>
    <scope>NUCLEOTIDE SEQUENCE [LARGE SCALE GENOMIC DNA]</scope>
    <source>
        <strain evidence="11 12">TPP412</strain>
    </source>
</reference>
<keyword evidence="4 8" id="KW-0808">Transferase</keyword>
<evidence type="ECO:0000313" key="12">
    <source>
        <dbReference type="Proteomes" id="UP000323671"/>
    </source>
</evidence>
<evidence type="ECO:0000256" key="8">
    <source>
        <dbReference type="HAMAP-Rule" id="MF_01693"/>
    </source>
</evidence>
<evidence type="ECO:0000259" key="10">
    <source>
        <dbReference type="Pfam" id="PF00155"/>
    </source>
</evidence>
<dbReference type="NCBIfam" id="TIGR00858">
    <property type="entry name" value="bioF"/>
    <property type="match status" value="1"/>
</dbReference>
<feature type="binding site" evidence="8">
    <location>
        <position position="20"/>
    </location>
    <ligand>
        <name>substrate</name>
    </ligand>
</feature>
<dbReference type="EC" id="2.3.1.47" evidence="8"/>
<comment type="pathway">
    <text evidence="2 8">Cofactor biosynthesis; biotin biosynthesis.</text>
</comment>
<evidence type="ECO:0000256" key="6">
    <source>
        <dbReference type="ARBA" id="ARBA00022898"/>
    </source>
</evidence>
<feature type="binding site" evidence="8">
    <location>
        <position position="235"/>
    </location>
    <ligand>
        <name>pyridoxal 5'-phosphate</name>
        <dbReference type="ChEBI" id="CHEBI:597326"/>
    </ligand>
</feature>
<sequence length="390" mass="40952">MIWDDLDLELAKRRDQGLLRTRRTLQSPAGPHAIVDGRPLLAFCSNDYLGLAADPAVAAALADGARHWGAGSGASHLVSGHLEPFQQLEARLAAFTGFARALTFSTGYMANLAIVPSLVGRGDAVFADKLNHASLIDAVQLSRADHVRYPHNDVATLERLLENSTARKKLILTDAVFSMDGDLAPLTELFALAERFDAWLVVDDAHGFGVLGPQGRGSLAHLGLPASPRILLMGTLGKAAGVSGAFVAGTESVIEWLLQTARPYIFTTAASPAVACALLASLDTLASPDGDTRRAHLQALIARLRAGLAGTPWRLLHSDTAIQPIVVGDNHAVLAVAQGLLDQGLWVPAIRPPTVPAGSARLRVSLSAAHTLDDVDRLTTALAAVAAPAP</sequence>
<accession>A0A5C1E983</accession>
<dbReference type="InterPro" id="IPR004723">
    <property type="entry name" value="AONS_Archaea/Proteobacteria"/>
</dbReference>
<proteinExistence type="inferred from homology"/>
<dbReference type="GO" id="GO:0030170">
    <property type="term" value="F:pyridoxal phosphate binding"/>
    <property type="evidence" value="ECO:0007669"/>
    <property type="project" value="UniProtKB-UniRule"/>
</dbReference>
<dbReference type="PANTHER" id="PTHR13693:SF100">
    <property type="entry name" value="8-AMINO-7-OXONONANOATE SYNTHASE"/>
    <property type="match status" value="1"/>
</dbReference>
<dbReference type="GO" id="GO:0009102">
    <property type="term" value="P:biotin biosynthetic process"/>
    <property type="evidence" value="ECO:0007669"/>
    <property type="project" value="UniProtKB-UniRule"/>
</dbReference>
<keyword evidence="6 8" id="KW-0663">Pyridoxal phosphate</keyword>
<comment type="function">
    <text evidence="8">Catalyzes the decarboxylative condensation of pimeloyl-[acyl-carrier protein] and L-alanine to produce 8-amino-7-oxononanoate (AON), [acyl-carrier protein], and carbon dioxide.</text>
</comment>
<comment type="cofactor">
    <cofactor evidence="1 8 9">
        <name>pyridoxal 5'-phosphate</name>
        <dbReference type="ChEBI" id="CHEBI:597326"/>
    </cofactor>
</comment>
<evidence type="ECO:0000256" key="3">
    <source>
        <dbReference type="ARBA" id="ARBA00011738"/>
    </source>
</evidence>
<dbReference type="InterPro" id="IPR015421">
    <property type="entry name" value="PyrdxlP-dep_Trfase_major"/>
</dbReference>
<dbReference type="SUPFAM" id="SSF53383">
    <property type="entry name" value="PLP-dependent transferases"/>
    <property type="match status" value="1"/>
</dbReference>
<dbReference type="CDD" id="cd06454">
    <property type="entry name" value="KBL_like"/>
    <property type="match status" value="1"/>
</dbReference>
<dbReference type="Pfam" id="PF00155">
    <property type="entry name" value="Aminotran_1_2"/>
    <property type="match status" value="1"/>
</dbReference>
<dbReference type="InterPro" id="IPR022834">
    <property type="entry name" value="AONS_Proteobacteria"/>
</dbReference>
<keyword evidence="5 8" id="KW-0093">Biotin biosynthesis</keyword>
<evidence type="ECO:0000256" key="1">
    <source>
        <dbReference type="ARBA" id="ARBA00001933"/>
    </source>
</evidence>
<dbReference type="Proteomes" id="UP000323671">
    <property type="component" value="Chromosome"/>
</dbReference>
<dbReference type="GO" id="GO:0008483">
    <property type="term" value="F:transaminase activity"/>
    <property type="evidence" value="ECO:0007669"/>
    <property type="project" value="UniProtKB-KW"/>
</dbReference>
<comment type="catalytic activity">
    <reaction evidence="7 8">
        <text>6-carboxyhexanoyl-[ACP] + L-alanine + H(+) = (8S)-8-amino-7-oxononanoate + holo-[ACP] + CO2</text>
        <dbReference type="Rhea" id="RHEA:42288"/>
        <dbReference type="Rhea" id="RHEA-COMP:9685"/>
        <dbReference type="Rhea" id="RHEA-COMP:9955"/>
        <dbReference type="ChEBI" id="CHEBI:15378"/>
        <dbReference type="ChEBI" id="CHEBI:16526"/>
        <dbReference type="ChEBI" id="CHEBI:57972"/>
        <dbReference type="ChEBI" id="CHEBI:64479"/>
        <dbReference type="ChEBI" id="CHEBI:78846"/>
        <dbReference type="ChEBI" id="CHEBI:149468"/>
        <dbReference type="EC" id="2.3.1.47"/>
    </reaction>
</comment>
<feature type="binding site" evidence="8">
    <location>
        <position position="178"/>
    </location>
    <ligand>
        <name>pyridoxal 5'-phosphate</name>
        <dbReference type="ChEBI" id="CHEBI:597326"/>
    </ligand>
</feature>
<evidence type="ECO:0000256" key="2">
    <source>
        <dbReference type="ARBA" id="ARBA00004746"/>
    </source>
</evidence>
<dbReference type="InterPro" id="IPR015424">
    <property type="entry name" value="PyrdxlP-dep_Trfase"/>
</dbReference>
<feature type="modified residue" description="N6-(pyridoxal phosphate)lysine" evidence="8 9">
    <location>
        <position position="238"/>
    </location>
</feature>
<keyword evidence="11" id="KW-0032">Aminotransferase</keyword>
<dbReference type="PANTHER" id="PTHR13693">
    <property type="entry name" value="CLASS II AMINOTRANSFERASE/8-AMINO-7-OXONONANOATE SYNTHASE"/>
    <property type="match status" value="1"/>
</dbReference>
<dbReference type="HAMAP" id="MF_01693">
    <property type="entry name" value="BioF_aminotrans_2"/>
    <property type="match status" value="1"/>
</dbReference>
<dbReference type="RefSeq" id="WP_149425507.1">
    <property type="nucleotide sequence ID" value="NZ_CP022579.1"/>
</dbReference>
<dbReference type="EMBL" id="CP022579">
    <property type="protein sequence ID" value="QEL65189.1"/>
    <property type="molecule type" value="Genomic_DNA"/>
</dbReference>
<dbReference type="InterPro" id="IPR015422">
    <property type="entry name" value="PyrdxlP-dep_Trfase_small"/>
</dbReference>
<comment type="similarity">
    <text evidence="8">Belongs to the class-II pyridoxal-phosphate-dependent aminotransferase family. BioF subfamily.</text>
</comment>
<dbReference type="UniPathway" id="UPA00078"/>
<dbReference type="GO" id="GO:0008710">
    <property type="term" value="F:8-amino-7-oxononanoate synthase activity"/>
    <property type="evidence" value="ECO:0007669"/>
    <property type="project" value="UniProtKB-UniRule"/>
</dbReference>
<dbReference type="InterPro" id="IPR050087">
    <property type="entry name" value="AON_synthase_class-II"/>
</dbReference>
<comment type="subunit">
    <text evidence="3 8">Homodimer.</text>
</comment>
<dbReference type="KEGG" id="otr:OTERR_17130"/>
<feature type="binding site" evidence="8">
    <location>
        <position position="354"/>
    </location>
    <ligand>
        <name>substrate</name>
    </ligand>
</feature>
<evidence type="ECO:0000256" key="4">
    <source>
        <dbReference type="ARBA" id="ARBA00022679"/>
    </source>
</evidence>
<organism evidence="11 12">
    <name type="scientific">Oryzomicrobium terrae</name>
    <dbReference type="NCBI Taxonomy" id="1735038"/>
    <lineage>
        <taxon>Bacteria</taxon>
        <taxon>Pseudomonadati</taxon>
        <taxon>Pseudomonadota</taxon>
        <taxon>Betaproteobacteria</taxon>
        <taxon>Rhodocyclales</taxon>
        <taxon>Rhodocyclaceae</taxon>
        <taxon>Oryzomicrobium</taxon>
    </lineage>
</organism>
<keyword evidence="12" id="KW-1185">Reference proteome</keyword>
<feature type="domain" description="Aminotransferase class I/classII large" evidence="10">
    <location>
        <begin position="40"/>
        <end position="382"/>
    </location>
</feature>
<feature type="binding site" evidence="8">
    <location>
        <position position="132"/>
    </location>
    <ligand>
        <name>substrate</name>
    </ligand>
</feature>
<evidence type="ECO:0000256" key="5">
    <source>
        <dbReference type="ARBA" id="ARBA00022756"/>
    </source>
</evidence>
<gene>
    <name evidence="8 11" type="primary">bioF</name>
    <name evidence="11" type="ORF">OTERR_17130</name>
</gene>
<evidence type="ECO:0000313" key="11">
    <source>
        <dbReference type="EMBL" id="QEL65189.1"/>
    </source>
</evidence>
<name>A0A5C1E983_9RHOO</name>
<evidence type="ECO:0000256" key="9">
    <source>
        <dbReference type="PIRSR" id="PIRSR604723-51"/>
    </source>
</evidence>
<dbReference type="InterPro" id="IPR004839">
    <property type="entry name" value="Aminotransferase_I/II_large"/>
</dbReference>
<feature type="binding site" evidence="8">
    <location>
        <begin position="107"/>
        <end position="108"/>
    </location>
    <ligand>
        <name>pyridoxal 5'-phosphate</name>
        <dbReference type="ChEBI" id="CHEBI:597326"/>
    </ligand>
</feature>
<dbReference type="Gene3D" id="3.90.1150.10">
    <property type="entry name" value="Aspartate Aminotransferase, domain 1"/>
    <property type="match status" value="1"/>
</dbReference>
<dbReference type="Gene3D" id="3.40.640.10">
    <property type="entry name" value="Type I PLP-dependent aspartate aminotransferase-like (Major domain)"/>
    <property type="match status" value="1"/>
</dbReference>
<protein>
    <recommendedName>
        <fullName evidence="8">8-amino-7-oxononanoate synthase</fullName>
        <shortName evidence="8">AONS</shortName>
        <ecNumber evidence="8">2.3.1.47</ecNumber>
    </recommendedName>
    <alternativeName>
        <fullName evidence="8">7-keto-8-amino-pelargonic acid synthase</fullName>
        <shortName evidence="8">7-KAP synthase</shortName>
        <shortName evidence="8">KAPA synthase</shortName>
    </alternativeName>
    <alternativeName>
        <fullName evidence="8">8-amino-7-ketopelargonate synthase</fullName>
    </alternativeName>
</protein>
<feature type="binding site" evidence="8">
    <location>
        <position position="206"/>
    </location>
    <ligand>
        <name>pyridoxal 5'-phosphate</name>
        <dbReference type="ChEBI" id="CHEBI:597326"/>
    </ligand>
</feature>